<gene>
    <name evidence="1" type="ORF">METZ01_LOCUS380239</name>
</gene>
<dbReference type="AlphaFoldDB" id="A0A382U0E6"/>
<organism evidence="1">
    <name type="scientific">marine metagenome</name>
    <dbReference type="NCBI Taxonomy" id="408172"/>
    <lineage>
        <taxon>unclassified sequences</taxon>
        <taxon>metagenomes</taxon>
        <taxon>ecological metagenomes</taxon>
    </lineage>
</organism>
<accession>A0A382U0E6</accession>
<proteinExistence type="predicted"/>
<dbReference type="EMBL" id="UINC01140312">
    <property type="protein sequence ID" value="SVD27385.1"/>
    <property type="molecule type" value="Genomic_DNA"/>
</dbReference>
<sequence>MPILQKTRQLQCFLMSAARRGLTHVSNLAIEGPAGFRSPLPSTSGSSYIANTLLNQQFV</sequence>
<evidence type="ECO:0000313" key="1">
    <source>
        <dbReference type="EMBL" id="SVD27385.1"/>
    </source>
</evidence>
<name>A0A382U0E6_9ZZZZ</name>
<reference evidence="1" key="1">
    <citation type="submission" date="2018-05" db="EMBL/GenBank/DDBJ databases">
        <authorList>
            <person name="Lanie J.A."/>
            <person name="Ng W.-L."/>
            <person name="Kazmierczak K.M."/>
            <person name="Andrzejewski T.M."/>
            <person name="Davidsen T.M."/>
            <person name="Wayne K.J."/>
            <person name="Tettelin H."/>
            <person name="Glass J.I."/>
            <person name="Rusch D."/>
            <person name="Podicherti R."/>
            <person name="Tsui H.-C.T."/>
            <person name="Winkler M.E."/>
        </authorList>
    </citation>
    <scope>NUCLEOTIDE SEQUENCE</scope>
</reference>
<protein>
    <submittedName>
        <fullName evidence="1">Uncharacterized protein</fullName>
    </submittedName>
</protein>
<feature type="non-terminal residue" evidence="1">
    <location>
        <position position="59"/>
    </location>
</feature>